<evidence type="ECO:0000256" key="4">
    <source>
        <dbReference type="HAMAP-Rule" id="MF_02071"/>
    </source>
</evidence>
<evidence type="ECO:0000313" key="9">
    <source>
        <dbReference type="Proteomes" id="UP001215503"/>
    </source>
</evidence>
<dbReference type="CDD" id="cd22268">
    <property type="entry name" value="DPBB_RlpA-like"/>
    <property type="match status" value="1"/>
</dbReference>
<comment type="function">
    <text evidence="4">Lytic transglycosylase with a strong preference for naked glycan strands that lack stem peptides.</text>
</comment>
<dbReference type="InterPro" id="IPR012997">
    <property type="entry name" value="RplA"/>
</dbReference>
<feature type="compositionally biased region" description="Pro residues" evidence="6">
    <location>
        <begin position="175"/>
        <end position="184"/>
    </location>
</feature>
<evidence type="ECO:0000256" key="1">
    <source>
        <dbReference type="ARBA" id="ARBA00022729"/>
    </source>
</evidence>
<dbReference type="EC" id="4.2.2.-" evidence="4"/>
<comment type="similarity">
    <text evidence="4 5">Belongs to the RlpA family.</text>
</comment>
<dbReference type="InterPro" id="IPR009009">
    <property type="entry name" value="RlpA-like_DPBB"/>
</dbReference>
<keyword evidence="1 4" id="KW-0732">Signal</keyword>
<keyword evidence="2 4" id="KW-0456">Lyase</keyword>
<dbReference type="Gene3D" id="3.30.70.1070">
    <property type="entry name" value="Sporulation related repeat"/>
    <property type="match status" value="1"/>
</dbReference>
<dbReference type="Proteomes" id="UP001215503">
    <property type="component" value="Unassembled WGS sequence"/>
</dbReference>
<name>A0ABT5YQ46_9PROT</name>
<evidence type="ECO:0000256" key="3">
    <source>
        <dbReference type="ARBA" id="ARBA00023316"/>
    </source>
</evidence>
<dbReference type="PANTHER" id="PTHR34183">
    <property type="entry name" value="ENDOLYTIC PEPTIDOGLYCAN TRANSGLYCOSYLASE RLPA"/>
    <property type="match status" value="1"/>
</dbReference>
<dbReference type="NCBIfam" id="TIGR00413">
    <property type="entry name" value="rlpA"/>
    <property type="match status" value="1"/>
</dbReference>
<dbReference type="InterPro" id="IPR036908">
    <property type="entry name" value="RlpA-like_sf"/>
</dbReference>
<keyword evidence="3 4" id="KW-0961">Cell wall biogenesis/degradation</keyword>
<gene>
    <name evidence="4" type="primary">rlpA</name>
    <name evidence="8" type="ORF">P2G67_10010</name>
</gene>
<feature type="chain" id="PRO_5044915345" description="Endolytic peptidoglycan transglycosylase RlpA" evidence="4">
    <location>
        <begin position="21"/>
        <end position="292"/>
    </location>
</feature>
<feature type="region of interest" description="Disordered" evidence="6">
    <location>
        <begin position="16"/>
        <end position="35"/>
    </location>
</feature>
<evidence type="ECO:0000259" key="7">
    <source>
        <dbReference type="PROSITE" id="PS51724"/>
    </source>
</evidence>
<dbReference type="RefSeq" id="WP_275822592.1">
    <property type="nucleotide sequence ID" value="NZ_JARHUD010000005.1"/>
</dbReference>
<dbReference type="PROSITE" id="PS51724">
    <property type="entry name" value="SPOR"/>
    <property type="match status" value="1"/>
</dbReference>
<dbReference type="Gene3D" id="2.40.40.10">
    <property type="entry name" value="RlpA-like domain"/>
    <property type="match status" value="1"/>
</dbReference>
<dbReference type="InterPro" id="IPR036680">
    <property type="entry name" value="SPOR-like_sf"/>
</dbReference>
<dbReference type="InterPro" id="IPR034718">
    <property type="entry name" value="RlpA"/>
</dbReference>
<dbReference type="InterPro" id="IPR007730">
    <property type="entry name" value="SPOR-like_dom"/>
</dbReference>
<dbReference type="Pfam" id="PF03330">
    <property type="entry name" value="DPBB_1"/>
    <property type="match status" value="1"/>
</dbReference>
<comment type="caution">
    <text evidence="8">The sequence shown here is derived from an EMBL/GenBank/DDBJ whole genome shotgun (WGS) entry which is preliminary data.</text>
</comment>
<feature type="domain" description="SPOR" evidence="7">
    <location>
        <begin position="214"/>
        <end position="292"/>
    </location>
</feature>
<evidence type="ECO:0000313" key="8">
    <source>
        <dbReference type="EMBL" id="MDF2096309.1"/>
    </source>
</evidence>
<dbReference type="SUPFAM" id="SSF50685">
    <property type="entry name" value="Barwin-like endoglucanases"/>
    <property type="match status" value="1"/>
</dbReference>
<evidence type="ECO:0000256" key="6">
    <source>
        <dbReference type="SAM" id="MobiDB-lite"/>
    </source>
</evidence>
<proteinExistence type="inferred from homology"/>
<dbReference type="SUPFAM" id="SSF110997">
    <property type="entry name" value="Sporulation related repeat"/>
    <property type="match status" value="1"/>
</dbReference>
<evidence type="ECO:0000256" key="2">
    <source>
        <dbReference type="ARBA" id="ARBA00023239"/>
    </source>
</evidence>
<keyword evidence="9" id="KW-1185">Reference proteome</keyword>
<dbReference type="PANTHER" id="PTHR34183:SF1">
    <property type="entry name" value="ENDOLYTIC PEPTIDOGLYCAN TRANSGLYCOSYLASE RLPA"/>
    <property type="match status" value="1"/>
</dbReference>
<feature type="region of interest" description="Disordered" evidence="6">
    <location>
        <begin position="164"/>
        <end position="203"/>
    </location>
</feature>
<reference evidence="8 9" key="1">
    <citation type="submission" date="2023-03" db="EMBL/GenBank/DDBJ databases">
        <title>Fodinicurvata sp. CAU 1616 isolated from sea sendiment.</title>
        <authorList>
            <person name="Kim W."/>
        </authorList>
    </citation>
    <scope>NUCLEOTIDE SEQUENCE [LARGE SCALE GENOMIC DNA]</scope>
    <source>
        <strain evidence="8 9">CAU 1616</strain>
    </source>
</reference>
<feature type="signal peptide" evidence="4">
    <location>
        <begin position="1"/>
        <end position="20"/>
    </location>
</feature>
<sequence length="292" mass="31227" precursor="true">MAALATMALALAGCGSTQTASTPGASKGGSPAQVGSYKVGRPYRINGVWYHPAEDPAYDQTGVASWYGPGFHGRRTANGERYNQNDLTAAHPTLPMPSMVQVTNLDNGRSIKLRINDRGPFSNSRIIDVSHRAAQLLGFERQGTAKVRVRVVPEESQQLAALARGEAVPPLQESKPPPAAPAEPQPVQVAEQSQPDPAPAQTVEMPDGLIHFEETEPSNLFIQAGAFTDYSNATQLAARLEPLGYVQIEPAAVSGQSFYRVRIGPVESVDEADGLLARLISDGYTESRVIVQ</sequence>
<protein>
    <recommendedName>
        <fullName evidence="4">Endolytic peptidoglycan transglycosylase RlpA</fullName>
        <ecNumber evidence="4">4.2.2.-</ecNumber>
    </recommendedName>
</protein>
<dbReference type="EMBL" id="JARHUD010000005">
    <property type="protein sequence ID" value="MDF2096309.1"/>
    <property type="molecule type" value="Genomic_DNA"/>
</dbReference>
<dbReference type="Pfam" id="PF05036">
    <property type="entry name" value="SPOR"/>
    <property type="match status" value="1"/>
</dbReference>
<organism evidence="8 9">
    <name type="scientific">Aquibaculum arenosum</name>
    <dbReference type="NCBI Taxonomy" id="3032591"/>
    <lineage>
        <taxon>Bacteria</taxon>
        <taxon>Pseudomonadati</taxon>
        <taxon>Pseudomonadota</taxon>
        <taxon>Alphaproteobacteria</taxon>
        <taxon>Rhodospirillales</taxon>
        <taxon>Rhodovibrionaceae</taxon>
        <taxon>Aquibaculum</taxon>
    </lineage>
</organism>
<dbReference type="HAMAP" id="MF_02071">
    <property type="entry name" value="RlpA"/>
    <property type="match status" value="1"/>
</dbReference>
<evidence type="ECO:0000256" key="5">
    <source>
        <dbReference type="RuleBase" id="RU003495"/>
    </source>
</evidence>
<accession>A0ABT5YQ46</accession>